<reference evidence="2" key="2">
    <citation type="submission" date="2012-06" db="EMBL/GenBank/DDBJ databases">
        <authorList>
            <person name="Yu Y."/>
            <person name="Currie J."/>
            <person name="Lomeli R."/>
            <person name="Angelova A."/>
            <person name="Collura K."/>
            <person name="Wissotski M."/>
            <person name="Campos D."/>
            <person name="Kudrna D."/>
            <person name="Golser W."/>
            <person name="Ashely E."/>
            <person name="Descour A."/>
            <person name="Fernandes J."/>
            <person name="Soderlund C."/>
            <person name="Walbot V."/>
        </authorList>
    </citation>
    <scope>NUCLEOTIDE SEQUENCE</scope>
    <source>
        <strain evidence="2">B73</strain>
    </source>
</reference>
<feature type="region of interest" description="Disordered" evidence="1">
    <location>
        <begin position="215"/>
        <end position="368"/>
    </location>
</feature>
<organism evidence="2">
    <name type="scientific">Zea mays</name>
    <name type="common">Maize</name>
    <dbReference type="NCBI Taxonomy" id="4577"/>
    <lineage>
        <taxon>Eukaryota</taxon>
        <taxon>Viridiplantae</taxon>
        <taxon>Streptophyta</taxon>
        <taxon>Embryophyta</taxon>
        <taxon>Tracheophyta</taxon>
        <taxon>Spermatophyta</taxon>
        <taxon>Magnoliopsida</taxon>
        <taxon>Liliopsida</taxon>
        <taxon>Poales</taxon>
        <taxon>Poaceae</taxon>
        <taxon>PACMAD clade</taxon>
        <taxon>Panicoideae</taxon>
        <taxon>Andropogonodae</taxon>
        <taxon>Andropogoneae</taxon>
        <taxon>Tripsacinae</taxon>
        <taxon>Zea</taxon>
    </lineage>
</organism>
<evidence type="ECO:0000313" key="2">
    <source>
        <dbReference type="EMBL" id="ACR34945.1"/>
    </source>
</evidence>
<protein>
    <submittedName>
        <fullName evidence="2">Uncharacterized protein</fullName>
    </submittedName>
</protein>
<dbReference type="EMBL" id="BT084592">
    <property type="protein sequence ID" value="ACR34945.1"/>
    <property type="molecule type" value="mRNA"/>
</dbReference>
<feature type="compositionally biased region" description="Low complexity" evidence="1">
    <location>
        <begin position="347"/>
        <end position="368"/>
    </location>
</feature>
<dbReference type="AlphaFoldDB" id="C4J195"/>
<name>C4J195_MAIZE</name>
<dbReference type="EMBL" id="BT084989">
    <property type="protein sequence ID" value="ACR35342.1"/>
    <property type="molecule type" value="mRNA"/>
</dbReference>
<evidence type="ECO:0000256" key="1">
    <source>
        <dbReference type="SAM" id="MobiDB-lite"/>
    </source>
</evidence>
<reference evidence="2" key="1">
    <citation type="journal article" date="2009" name="PLoS Genet.">
        <title>Sequencing, mapping, and analysis of 27,455 maize full-length cDNAs.</title>
        <authorList>
            <person name="Soderlund C."/>
            <person name="Descour A."/>
            <person name="Kudrna D."/>
            <person name="Bomhoff M."/>
            <person name="Boyd L."/>
            <person name="Currie J."/>
            <person name="Angelova A."/>
            <person name="Collura K."/>
            <person name="Wissotski M."/>
            <person name="Ashley E."/>
            <person name="Morrow D."/>
            <person name="Fernandes J."/>
            <person name="Walbot V."/>
            <person name="Yu Y."/>
        </authorList>
    </citation>
    <scope>NUCLEOTIDE SEQUENCE</scope>
    <source>
        <strain evidence="2">B73</strain>
    </source>
</reference>
<proteinExistence type="evidence at transcript level"/>
<feature type="compositionally biased region" description="Pro residues" evidence="1">
    <location>
        <begin position="298"/>
        <end position="310"/>
    </location>
</feature>
<feature type="compositionally biased region" description="Basic and acidic residues" evidence="1">
    <location>
        <begin position="272"/>
        <end position="285"/>
    </location>
</feature>
<sequence>MELAIVAELRLGGVGLLAVYVLPPRHKRGVQHRPVGSSLPVGILLHVAEQEHELKVEHHCDIEPLHRLWPSAELGARQVPEDVDLAVLDVEALGPLLLGEEPRLDVRLAEAVAGQVVDADAEALPHEAPAPRERDHAGPARELRLVEAGHQVLRRALAGAGRRRRRVRDLDAALAEAGREVPHGWLARSGSFVEHLACSRPPARRLDQHLSSALLTASNPHRPASPPRNAGEEMNSHAQIGHAGTQATAGGCSIQQRRRRRRRTRDPTSYCERQHRQPPENRGAEEGLASEQDSFTAPPRPFPPRRPPSWPRNRGDGAIFPPPGLRPSTDQPSTFIPQQRQRRNRRFPPGGRLRLRLPLQGRRSMQLP</sequence>
<accession>C4J195</accession>